<dbReference type="Proteomes" id="UP000822688">
    <property type="component" value="Chromosome 6"/>
</dbReference>
<dbReference type="EMBL" id="CM026427">
    <property type="protein sequence ID" value="KAG0568930.1"/>
    <property type="molecule type" value="Genomic_DNA"/>
</dbReference>
<proteinExistence type="predicted"/>
<name>A0A8T0HCD8_CERPU</name>
<protein>
    <submittedName>
        <fullName evidence="1">Uncharacterized protein</fullName>
    </submittedName>
</protein>
<evidence type="ECO:0000313" key="1">
    <source>
        <dbReference type="EMBL" id="KAG0568930.1"/>
    </source>
</evidence>
<evidence type="ECO:0000313" key="2">
    <source>
        <dbReference type="Proteomes" id="UP000822688"/>
    </source>
</evidence>
<comment type="caution">
    <text evidence="1">The sequence shown here is derived from an EMBL/GenBank/DDBJ whole genome shotgun (WGS) entry which is preliminary data.</text>
</comment>
<reference evidence="1 2" key="1">
    <citation type="submission" date="2020-06" db="EMBL/GenBank/DDBJ databases">
        <title>WGS assembly of Ceratodon purpureus strain R40.</title>
        <authorList>
            <person name="Carey S.B."/>
            <person name="Jenkins J."/>
            <person name="Shu S."/>
            <person name="Lovell J.T."/>
            <person name="Sreedasyam A."/>
            <person name="Maumus F."/>
            <person name="Tiley G.P."/>
            <person name="Fernandez-Pozo N."/>
            <person name="Barry K."/>
            <person name="Chen C."/>
            <person name="Wang M."/>
            <person name="Lipzen A."/>
            <person name="Daum C."/>
            <person name="Saski C.A."/>
            <person name="Payton A.C."/>
            <person name="Mcbreen J.C."/>
            <person name="Conrad R.E."/>
            <person name="Kollar L.M."/>
            <person name="Olsson S."/>
            <person name="Huttunen S."/>
            <person name="Landis J.B."/>
            <person name="Wickett N.J."/>
            <person name="Johnson M.G."/>
            <person name="Rensing S.A."/>
            <person name="Grimwood J."/>
            <person name="Schmutz J."/>
            <person name="Mcdaniel S.F."/>
        </authorList>
    </citation>
    <scope>NUCLEOTIDE SEQUENCE [LARGE SCALE GENOMIC DNA]</scope>
    <source>
        <strain evidence="1 2">R40</strain>
    </source>
</reference>
<keyword evidence="2" id="KW-1185">Reference proteome</keyword>
<sequence>MLLLQLPAAFIDSKEEGVYSSLKIAFEFVCRDCSSDSDLSCTSLVSLLTVMNLQVRSNVDSGAVMRVLGESAWWCVVGVMGWCPDYLSLMSPVQGGYCATWARGLRIDLTPTAGVSDCPYARGHSRYPLCLP</sequence>
<gene>
    <name evidence="1" type="ORF">KC19_6G052400</name>
</gene>
<dbReference type="AlphaFoldDB" id="A0A8T0HCD8"/>
<accession>A0A8T0HCD8</accession>
<organism evidence="1 2">
    <name type="scientific">Ceratodon purpureus</name>
    <name type="common">Fire moss</name>
    <name type="synonym">Dicranum purpureum</name>
    <dbReference type="NCBI Taxonomy" id="3225"/>
    <lineage>
        <taxon>Eukaryota</taxon>
        <taxon>Viridiplantae</taxon>
        <taxon>Streptophyta</taxon>
        <taxon>Embryophyta</taxon>
        <taxon>Bryophyta</taxon>
        <taxon>Bryophytina</taxon>
        <taxon>Bryopsida</taxon>
        <taxon>Dicranidae</taxon>
        <taxon>Pseudoditrichales</taxon>
        <taxon>Ditrichaceae</taxon>
        <taxon>Ceratodon</taxon>
    </lineage>
</organism>